<proteinExistence type="predicted"/>
<gene>
    <name evidence="2" type="ORF">SAMN04488579_10342</name>
</gene>
<dbReference type="PROSITE" id="PS51257">
    <property type="entry name" value="PROKAR_LIPOPROTEIN"/>
    <property type="match status" value="1"/>
</dbReference>
<name>A0A1H3CDR6_EUBBA</name>
<dbReference type="AlphaFoldDB" id="A0A1H3CDR6"/>
<evidence type="ECO:0000313" key="3">
    <source>
        <dbReference type="Proteomes" id="UP000199652"/>
    </source>
</evidence>
<dbReference type="STRING" id="1528.SAMN04488579_10342"/>
<feature type="chain" id="PRO_5038331911" description="DUF5640 domain-containing protein" evidence="1">
    <location>
        <begin position="21"/>
        <end position="121"/>
    </location>
</feature>
<reference evidence="3" key="1">
    <citation type="submission" date="2016-10" db="EMBL/GenBank/DDBJ databases">
        <authorList>
            <person name="Varghese N."/>
            <person name="Submissions S."/>
        </authorList>
    </citation>
    <scope>NUCLEOTIDE SEQUENCE [LARGE SCALE GENOMIC DNA]</scope>
    <source>
        <strain evidence="3">VPI 5359</strain>
    </source>
</reference>
<keyword evidence="3" id="KW-1185">Reference proteome</keyword>
<evidence type="ECO:0000313" key="2">
    <source>
        <dbReference type="EMBL" id="SDX51649.1"/>
    </source>
</evidence>
<feature type="signal peptide" evidence="1">
    <location>
        <begin position="1"/>
        <end position="20"/>
    </location>
</feature>
<organism evidence="2 3">
    <name type="scientific">Eubacterium barkeri</name>
    <name type="common">Clostridium barkeri</name>
    <dbReference type="NCBI Taxonomy" id="1528"/>
    <lineage>
        <taxon>Bacteria</taxon>
        <taxon>Bacillati</taxon>
        <taxon>Bacillota</taxon>
        <taxon>Clostridia</taxon>
        <taxon>Eubacteriales</taxon>
        <taxon>Eubacteriaceae</taxon>
        <taxon>Eubacterium</taxon>
    </lineage>
</organism>
<keyword evidence="1" id="KW-0732">Signal</keyword>
<dbReference type="RefSeq" id="WP_090243261.1">
    <property type="nucleotide sequence ID" value="NZ_FNOU01000003.1"/>
</dbReference>
<protein>
    <recommendedName>
        <fullName evidence="4">DUF5640 domain-containing protein</fullName>
    </recommendedName>
</protein>
<accession>A0A1H3CDR6</accession>
<sequence length="121" mass="13953">MKRKVLFVGVVLVAVLALCACGKNDSENIIGKWMSTEDKRDYVEFINETECNLLRFNGFYQDFGGTIISRYELLENNKISFKDNFGQILTYKYKLEGDTLTLIRTVDSGYSETFVFTKTEE</sequence>
<dbReference type="EMBL" id="FNOU01000003">
    <property type="protein sequence ID" value="SDX51649.1"/>
    <property type="molecule type" value="Genomic_DNA"/>
</dbReference>
<evidence type="ECO:0008006" key="4">
    <source>
        <dbReference type="Google" id="ProtNLM"/>
    </source>
</evidence>
<dbReference type="Proteomes" id="UP000199652">
    <property type="component" value="Unassembled WGS sequence"/>
</dbReference>
<evidence type="ECO:0000256" key="1">
    <source>
        <dbReference type="SAM" id="SignalP"/>
    </source>
</evidence>